<dbReference type="EMBL" id="ABJB010626283">
    <property type="status" value="NOT_ANNOTATED_CDS"/>
    <property type="molecule type" value="Genomic_DNA"/>
</dbReference>
<keyword evidence="1" id="KW-0472">Membrane</keyword>
<reference evidence="4" key="2">
    <citation type="submission" date="2020-05" db="UniProtKB">
        <authorList>
            <consortium name="EnsemblMetazoa"/>
        </authorList>
    </citation>
    <scope>IDENTIFICATION</scope>
    <source>
        <strain evidence="4">wikel</strain>
    </source>
</reference>
<feature type="signal peptide" evidence="2">
    <location>
        <begin position="1"/>
        <end position="22"/>
    </location>
</feature>
<gene>
    <name evidence="3" type="ORF">IscW_ISCW016954</name>
</gene>
<organism>
    <name type="scientific">Ixodes scapularis</name>
    <name type="common">Black-legged tick</name>
    <name type="synonym">Deer tick</name>
    <dbReference type="NCBI Taxonomy" id="6945"/>
    <lineage>
        <taxon>Eukaryota</taxon>
        <taxon>Metazoa</taxon>
        <taxon>Ecdysozoa</taxon>
        <taxon>Arthropoda</taxon>
        <taxon>Chelicerata</taxon>
        <taxon>Arachnida</taxon>
        <taxon>Acari</taxon>
        <taxon>Parasitiformes</taxon>
        <taxon>Ixodida</taxon>
        <taxon>Ixodoidea</taxon>
        <taxon>Ixodidae</taxon>
        <taxon>Ixodinae</taxon>
        <taxon>Ixodes</taxon>
    </lineage>
</organism>
<dbReference type="EnsemblMetazoa" id="ISCW016954-RA">
    <property type="protein sequence ID" value="ISCW016954-PA"/>
    <property type="gene ID" value="ISCW016954"/>
</dbReference>
<evidence type="ECO:0000256" key="2">
    <source>
        <dbReference type="SAM" id="SignalP"/>
    </source>
</evidence>
<dbReference type="InParanoid" id="B7PBR9"/>
<sequence length="92" mass="9700">MVAVATVFLVTSVVHLFACLYGSPHLPYSCVVKVHTSIAMAAYVPSSANYMCHESKGEPYTLGAIASVLCMINGLLFFSHAVVAHQPVSGSV</sequence>
<name>B7PBR9_IXOSC</name>
<keyword evidence="5" id="KW-1185">Reference proteome</keyword>
<accession>B7PBR9</accession>
<keyword evidence="1" id="KW-1133">Transmembrane helix</keyword>
<dbReference type="VEuPathDB" id="VectorBase:ISCW016954"/>
<evidence type="ECO:0000313" key="5">
    <source>
        <dbReference type="Proteomes" id="UP000001555"/>
    </source>
</evidence>
<dbReference type="HOGENOM" id="CLU_2415706_0_0_1"/>
<keyword evidence="2" id="KW-0732">Signal</keyword>
<dbReference type="PaxDb" id="6945-B7PBR9"/>
<dbReference type="Proteomes" id="UP000001555">
    <property type="component" value="Unassembled WGS sequence"/>
</dbReference>
<dbReference type="AlphaFoldDB" id="B7PBR9"/>
<dbReference type="EMBL" id="DS678998">
    <property type="protein sequence ID" value="EEC04041.1"/>
    <property type="molecule type" value="Genomic_DNA"/>
</dbReference>
<keyword evidence="1" id="KW-0812">Transmembrane</keyword>
<evidence type="ECO:0008006" key="6">
    <source>
        <dbReference type="Google" id="ProtNLM"/>
    </source>
</evidence>
<dbReference type="VEuPathDB" id="VectorBase:ISCI016955"/>
<feature type="chain" id="PRO_5014567959" description="Secreted protein" evidence="2">
    <location>
        <begin position="23"/>
        <end position="92"/>
    </location>
</feature>
<feature type="transmembrane region" description="Helical" evidence="1">
    <location>
        <begin position="60"/>
        <end position="83"/>
    </location>
</feature>
<evidence type="ECO:0000313" key="4">
    <source>
        <dbReference type="EnsemblMetazoa" id="ISCW016954-PA"/>
    </source>
</evidence>
<protein>
    <recommendedName>
        <fullName evidence="6">Secreted protein</fullName>
    </recommendedName>
</protein>
<reference evidence="3 5" key="1">
    <citation type="submission" date="2008-03" db="EMBL/GenBank/DDBJ databases">
        <title>Annotation of Ixodes scapularis.</title>
        <authorList>
            <consortium name="Ixodes scapularis Genome Project Consortium"/>
            <person name="Caler E."/>
            <person name="Hannick L.I."/>
            <person name="Bidwell S."/>
            <person name="Joardar V."/>
            <person name="Thiagarajan M."/>
            <person name="Amedeo P."/>
            <person name="Galinsky K.J."/>
            <person name="Schobel S."/>
            <person name="Inman J."/>
            <person name="Hostetler J."/>
            <person name="Miller J."/>
            <person name="Hammond M."/>
            <person name="Megy K."/>
            <person name="Lawson D."/>
            <person name="Kodira C."/>
            <person name="Sutton G."/>
            <person name="Meyer J."/>
            <person name="Hill C.A."/>
            <person name="Birren B."/>
            <person name="Nene V."/>
            <person name="Collins F."/>
            <person name="Alarcon-Chaidez F."/>
            <person name="Wikel S."/>
            <person name="Strausberg R."/>
        </authorList>
    </citation>
    <scope>NUCLEOTIDE SEQUENCE [LARGE SCALE GENOMIC DNA]</scope>
    <source>
        <strain evidence="5">Wikel</strain>
        <strain evidence="3">Wikel colony</strain>
    </source>
</reference>
<evidence type="ECO:0000256" key="1">
    <source>
        <dbReference type="SAM" id="Phobius"/>
    </source>
</evidence>
<proteinExistence type="predicted"/>
<evidence type="ECO:0000313" key="3">
    <source>
        <dbReference type="EMBL" id="EEC04041.1"/>
    </source>
</evidence>